<accession>A0ABX0VV06</accession>
<comment type="caution">
    <text evidence="2">The sequence shown here is derived from an EMBL/GenBank/DDBJ whole genome shotgun (WGS) entry which is preliminary data.</text>
</comment>
<evidence type="ECO:0000313" key="2">
    <source>
        <dbReference type="EMBL" id="NIY71903.1"/>
    </source>
</evidence>
<keyword evidence="1" id="KW-0812">Transmembrane</keyword>
<organism evidence="2 3">
    <name type="scientific">Marivivens donghaensis</name>
    <dbReference type="NCBI Taxonomy" id="1699413"/>
    <lineage>
        <taxon>Bacteria</taxon>
        <taxon>Pseudomonadati</taxon>
        <taxon>Pseudomonadota</taxon>
        <taxon>Alphaproteobacteria</taxon>
        <taxon>Rhodobacterales</taxon>
        <taxon>Paracoccaceae</taxon>
        <taxon>Marivivens group</taxon>
        <taxon>Marivivens</taxon>
    </lineage>
</organism>
<reference evidence="2 3" key="1">
    <citation type="submission" date="2020-03" db="EMBL/GenBank/DDBJ databases">
        <title>Bacterial isolates of synthetic phycosphere.</title>
        <authorList>
            <person name="Fu H."/>
            <person name="Moran M.A."/>
        </authorList>
    </citation>
    <scope>NUCLEOTIDE SEQUENCE [LARGE SCALE GENOMIC DNA]</scope>
    <source>
        <strain evidence="2 3">HF1</strain>
    </source>
</reference>
<dbReference type="Proteomes" id="UP000709466">
    <property type="component" value="Unassembled WGS sequence"/>
</dbReference>
<keyword evidence="1" id="KW-1133">Transmembrane helix</keyword>
<dbReference type="RefSeq" id="WP_167637267.1">
    <property type="nucleotide sequence ID" value="NZ_JAATOP010000003.1"/>
</dbReference>
<evidence type="ECO:0000313" key="3">
    <source>
        <dbReference type="Proteomes" id="UP000709466"/>
    </source>
</evidence>
<sequence>MKTGPQSKLNPKIQENMENLLGSQLALLDSHLKSWNDEWRNTVRSAFSTMSSDMDRLKHSVELRMQDTMGQINQTTDQIRTQITSLEQQSRKLSHLIAGRSLTIFLSGAALATLMSLAGSFLAVTMMINSQQVTEPRAQQVPAALQGSRTLRGAGGLGEVTMLPPTVTLARCPIGNGSGRICIQDEED</sequence>
<evidence type="ECO:0000256" key="1">
    <source>
        <dbReference type="SAM" id="Phobius"/>
    </source>
</evidence>
<proteinExistence type="predicted"/>
<keyword evidence="3" id="KW-1185">Reference proteome</keyword>
<protein>
    <submittedName>
        <fullName evidence="2">Uncharacterized protein</fullName>
    </submittedName>
</protein>
<keyword evidence="1" id="KW-0472">Membrane</keyword>
<name>A0ABX0VV06_9RHOB</name>
<gene>
    <name evidence="2" type="ORF">HCZ30_05575</name>
</gene>
<feature type="transmembrane region" description="Helical" evidence="1">
    <location>
        <begin position="102"/>
        <end position="128"/>
    </location>
</feature>
<dbReference type="EMBL" id="JAATOP010000003">
    <property type="protein sequence ID" value="NIY71903.1"/>
    <property type="molecule type" value="Genomic_DNA"/>
</dbReference>